<proteinExistence type="predicted"/>
<dbReference type="InterPro" id="IPR036397">
    <property type="entry name" value="RNaseH_sf"/>
</dbReference>
<gene>
    <name evidence="1" type="ORF">H257_12863</name>
</gene>
<reference evidence="1" key="1">
    <citation type="submission" date="2013-12" db="EMBL/GenBank/DDBJ databases">
        <title>The Genome Sequence of Aphanomyces astaci APO3.</title>
        <authorList>
            <consortium name="The Broad Institute Genomics Platform"/>
            <person name="Russ C."/>
            <person name="Tyler B."/>
            <person name="van West P."/>
            <person name="Dieguez-Uribeondo J."/>
            <person name="Young S.K."/>
            <person name="Zeng Q."/>
            <person name="Gargeya S."/>
            <person name="Fitzgerald M."/>
            <person name="Abouelleil A."/>
            <person name="Alvarado L."/>
            <person name="Chapman S.B."/>
            <person name="Gainer-Dewar J."/>
            <person name="Goldberg J."/>
            <person name="Griggs A."/>
            <person name="Gujja S."/>
            <person name="Hansen M."/>
            <person name="Howarth C."/>
            <person name="Imamovic A."/>
            <person name="Ireland A."/>
            <person name="Larimer J."/>
            <person name="McCowan C."/>
            <person name="Murphy C."/>
            <person name="Pearson M."/>
            <person name="Poon T.W."/>
            <person name="Priest M."/>
            <person name="Roberts A."/>
            <person name="Saif S."/>
            <person name="Shea T."/>
            <person name="Sykes S."/>
            <person name="Wortman J."/>
            <person name="Nusbaum C."/>
            <person name="Birren B."/>
        </authorList>
    </citation>
    <scope>NUCLEOTIDE SEQUENCE [LARGE SCALE GENOMIC DNA]</scope>
    <source>
        <strain evidence="1">APO3</strain>
    </source>
</reference>
<dbReference type="GeneID" id="20814859"/>
<dbReference type="Gene3D" id="3.30.420.10">
    <property type="entry name" value="Ribonuclease H-like superfamily/Ribonuclease H"/>
    <property type="match status" value="1"/>
</dbReference>
<dbReference type="AlphaFoldDB" id="W4FZJ9"/>
<protein>
    <recommendedName>
        <fullName evidence="2">Tc1-like transposase DDE domain-containing protein</fullName>
    </recommendedName>
</protein>
<dbReference type="GO" id="GO:0003676">
    <property type="term" value="F:nucleic acid binding"/>
    <property type="evidence" value="ECO:0007669"/>
    <property type="project" value="InterPro"/>
</dbReference>
<dbReference type="VEuPathDB" id="FungiDB:H257_12863"/>
<dbReference type="RefSeq" id="XP_009838516.1">
    <property type="nucleotide sequence ID" value="XM_009840214.1"/>
</dbReference>
<organism evidence="1">
    <name type="scientific">Aphanomyces astaci</name>
    <name type="common">Crayfish plague agent</name>
    <dbReference type="NCBI Taxonomy" id="112090"/>
    <lineage>
        <taxon>Eukaryota</taxon>
        <taxon>Sar</taxon>
        <taxon>Stramenopiles</taxon>
        <taxon>Oomycota</taxon>
        <taxon>Saprolegniomycetes</taxon>
        <taxon>Saprolegniales</taxon>
        <taxon>Verrucalvaceae</taxon>
        <taxon>Aphanomyces</taxon>
    </lineage>
</organism>
<accession>W4FZJ9</accession>
<name>W4FZJ9_APHAT</name>
<evidence type="ECO:0008006" key="2">
    <source>
        <dbReference type="Google" id="ProtNLM"/>
    </source>
</evidence>
<dbReference type="EMBL" id="KI913156">
    <property type="protein sequence ID" value="ETV72073.1"/>
    <property type="molecule type" value="Genomic_DNA"/>
</dbReference>
<sequence length="268" mass="30209">MHRSETLLAFLDEQNINLFEHSVLFPDLNAIENVWGMMVQYVNAIPKTIVTSDERQPTNLRGTWLIAKRVLVQEHATTFQYDGADGWHYCMAGSRHLIPMKLRAYLFRNHPAHPTSTDVIATVSSMPFFVMSYRPSCKACQASTNTRDASRDRAGVFRLSDGLQQGVLAHRGSQSEMLPLTPSVAPPATADHEHLVAMVVMGFRRTNVDTTPPQYNTNTTLLSTSITTKLCMDIAVVLAKYRSSLQAFLQQHATDILDQRRLWLGYEQ</sequence>
<evidence type="ECO:0000313" key="1">
    <source>
        <dbReference type="EMBL" id="ETV72073.1"/>
    </source>
</evidence>